<dbReference type="Proteomes" id="UP000053257">
    <property type="component" value="Unassembled WGS sequence"/>
</dbReference>
<keyword evidence="3" id="KW-1185">Reference proteome</keyword>
<accession>A0A0C3S482</accession>
<gene>
    <name evidence="2" type="ORF">PHLGIDRAFT_115461</name>
</gene>
<dbReference type="EMBL" id="KN840454">
    <property type="protein sequence ID" value="KIP10521.1"/>
    <property type="molecule type" value="Genomic_DNA"/>
</dbReference>
<sequence>MLAGSPRAPGLLHGDPGTPASSTGIMPCAPPELYRDAPASDAPAASLPASALRARPRLPPLAPAGLSSAAAFSTRTALQPPSLARPAQRATQGRRG</sequence>
<evidence type="ECO:0000313" key="2">
    <source>
        <dbReference type="EMBL" id="KIP10521.1"/>
    </source>
</evidence>
<name>A0A0C3S482_PHLG1</name>
<organism evidence="2 3">
    <name type="scientific">Phlebiopsis gigantea (strain 11061_1 CR5-6)</name>
    <name type="common">White-rot fungus</name>
    <name type="synonym">Peniophora gigantea</name>
    <dbReference type="NCBI Taxonomy" id="745531"/>
    <lineage>
        <taxon>Eukaryota</taxon>
        <taxon>Fungi</taxon>
        <taxon>Dikarya</taxon>
        <taxon>Basidiomycota</taxon>
        <taxon>Agaricomycotina</taxon>
        <taxon>Agaricomycetes</taxon>
        <taxon>Polyporales</taxon>
        <taxon>Phanerochaetaceae</taxon>
        <taxon>Phlebiopsis</taxon>
    </lineage>
</organism>
<evidence type="ECO:0000313" key="3">
    <source>
        <dbReference type="Proteomes" id="UP000053257"/>
    </source>
</evidence>
<feature type="compositionally biased region" description="Low complexity" evidence="1">
    <location>
        <begin position="36"/>
        <end position="53"/>
    </location>
</feature>
<evidence type="ECO:0000256" key="1">
    <source>
        <dbReference type="SAM" id="MobiDB-lite"/>
    </source>
</evidence>
<protein>
    <submittedName>
        <fullName evidence="2">Uncharacterized protein</fullName>
    </submittedName>
</protein>
<proteinExistence type="predicted"/>
<dbReference type="HOGENOM" id="CLU_2360454_0_0_1"/>
<reference evidence="2 3" key="1">
    <citation type="journal article" date="2014" name="PLoS Genet.">
        <title>Analysis of the Phlebiopsis gigantea genome, transcriptome and secretome provides insight into its pioneer colonization strategies of wood.</title>
        <authorList>
            <person name="Hori C."/>
            <person name="Ishida T."/>
            <person name="Igarashi K."/>
            <person name="Samejima M."/>
            <person name="Suzuki H."/>
            <person name="Master E."/>
            <person name="Ferreira P."/>
            <person name="Ruiz-Duenas F.J."/>
            <person name="Held B."/>
            <person name="Canessa P."/>
            <person name="Larrondo L.F."/>
            <person name="Schmoll M."/>
            <person name="Druzhinina I.S."/>
            <person name="Kubicek C.P."/>
            <person name="Gaskell J.A."/>
            <person name="Kersten P."/>
            <person name="St John F."/>
            <person name="Glasner J."/>
            <person name="Sabat G."/>
            <person name="Splinter BonDurant S."/>
            <person name="Syed K."/>
            <person name="Yadav J."/>
            <person name="Mgbeahuruike A.C."/>
            <person name="Kovalchuk A."/>
            <person name="Asiegbu F.O."/>
            <person name="Lackner G."/>
            <person name="Hoffmeister D."/>
            <person name="Rencoret J."/>
            <person name="Gutierrez A."/>
            <person name="Sun H."/>
            <person name="Lindquist E."/>
            <person name="Barry K."/>
            <person name="Riley R."/>
            <person name="Grigoriev I.V."/>
            <person name="Henrissat B."/>
            <person name="Kues U."/>
            <person name="Berka R.M."/>
            <person name="Martinez A.T."/>
            <person name="Covert S.F."/>
            <person name="Blanchette R.A."/>
            <person name="Cullen D."/>
        </authorList>
    </citation>
    <scope>NUCLEOTIDE SEQUENCE [LARGE SCALE GENOMIC DNA]</scope>
    <source>
        <strain evidence="2 3">11061_1 CR5-6</strain>
    </source>
</reference>
<dbReference type="AlphaFoldDB" id="A0A0C3S482"/>
<feature type="region of interest" description="Disordered" evidence="1">
    <location>
        <begin position="1"/>
        <end position="96"/>
    </location>
</feature>